<comment type="caution">
    <text evidence="2">The sequence shown here is derived from an EMBL/GenBank/DDBJ whole genome shotgun (WGS) entry which is preliminary data.</text>
</comment>
<dbReference type="CDD" id="cd00257">
    <property type="entry name" value="beta-trefoil_FSCN-like"/>
    <property type="match status" value="1"/>
</dbReference>
<dbReference type="Proteomes" id="UP000271683">
    <property type="component" value="Unassembled WGS sequence"/>
</dbReference>
<name>A0A3N1GI02_9ACTN</name>
<reference evidence="2 3" key="1">
    <citation type="submission" date="2018-11" db="EMBL/GenBank/DDBJ databases">
        <title>Sequencing the genomes of 1000 actinobacteria strains.</title>
        <authorList>
            <person name="Klenk H.-P."/>
        </authorList>
    </citation>
    <scope>NUCLEOTIDE SEQUENCE [LARGE SCALE GENOMIC DNA]</scope>
    <source>
        <strain evidence="2 3">DSM 43634</strain>
    </source>
</reference>
<evidence type="ECO:0000256" key="1">
    <source>
        <dbReference type="SAM" id="SignalP"/>
    </source>
</evidence>
<proteinExistence type="predicted"/>
<dbReference type="InterPro" id="IPR008999">
    <property type="entry name" value="Actin-crosslinking"/>
</dbReference>
<organism evidence="2 3">
    <name type="scientific">Couchioplanes caeruleus</name>
    <dbReference type="NCBI Taxonomy" id="56438"/>
    <lineage>
        <taxon>Bacteria</taxon>
        <taxon>Bacillati</taxon>
        <taxon>Actinomycetota</taxon>
        <taxon>Actinomycetes</taxon>
        <taxon>Micromonosporales</taxon>
        <taxon>Micromonosporaceae</taxon>
        <taxon>Couchioplanes</taxon>
    </lineage>
</organism>
<dbReference type="AlphaFoldDB" id="A0A3N1GI02"/>
<keyword evidence="1" id="KW-0732">Signal</keyword>
<dbReference type="OrthoDB" id="3541469at2"/>
<dbReference type="SUPFAM" id="SSF50405">
    <property type="entry name" value="Actin-crosslinking proteins"/>
    <property type="match status" value="1"/>
</dbReference>
<dbReference type="EMBL" id="RJKL01000001">
    <property type="protein sequence ID" value="ROP29890.1"/>
    <property type="molecule type" value="Genomic_DNA"/>
</dbReference>
<sequence>MRMLTRAAAALVLAALTAVGVGGTPAAAAPAPQPAPVASTAVLIPYGEGSAVVEQQRKSIAARHNMAAQAILCWHNVAIYANANGRWVSMEKGYSGGDNGMLRARATVVGPWERYVVCRDNVTGYTYWASQDTGRVVSTELGYSAGDYGMLRARATIVGPWEQYYTTFGPGNWFSMYAYGNARWVSTEIGYSAGDNGMLRARATVIGPWELYYW</sequence>
<accession>A0A3N1GI02</accession>
<feature type="signal peptide" evidence="1">
    <location>
        <begin position="1"/>
        <end position="28"/>
    </location>
</feature>
<gene>
    <name evidence="2" type="ORF">EDD30_2715</name>
</gene>
<feature type="chain" id="PRO_5018133566" evidence="1">
    <location>
        <begin position="29"/>
        <end position="214"/>
    </location>
</feature>
<evidence type="ECO:0000313" key="3">
    <source>
        <dbReference type="Proteomes" id="UP000271683"/>
    </source>
</evidence>
<protein>
    <submittedName>
        <fullName evidence="2">Uncharacterized protein</fullName>
    </submittedName>
</protein>
<dbReference type="RefSeq" id="WP_143162960.1">
    <property type="nucleotide sequence ID" value="NZ_RJKL01000001.1"/>
</dbReference>
<dbReference type="Gene3D" id="2.80.10.50">
    <property type="match status" value="1"/>
</dbReference>
<evidence type="ECO:0000313" key="2">
    <source>
        <dbReference type="EMBL" id="ROP29890.1"/>
    </source>
</evidence>